<dbReference type="PANTHER" id="PTHR15691">
    <property type="entry name" value="WASH COMPLEX SUBUNIT 5"/>
    <property type="match status" value="1"/>
</dbReference>
<dbReference type="Proteomes" id="UP001222027">
    <property type="component" value="Unassembled WGS sequence"/>
</dbReference>
<dbReference type="EMBL" id="JAQQAF010000002">
    <property type="protein sequence ID" value="KAJ8504971.1"/>
    <property type="molecule type" value="Genomic_DNA"/>
</dbReference>
<dbReference type="GO" id="GO:0140285">
    <property type="term" value="P:endosome fission"/>
    <property type="evidence" value="ECO:0007669"/>
    <property type="project" value="TreeGrafter"/>
</dbReference>
<evidence type="ECO:0000256" key="1">
    <source>
        <dbReference type="ARBA" id="ARBA00006224"/>
    </source>
</evidence>
<accession>A0AAV8Q428</accession>
<evidence type="ECO:0000256" key="2">
    <source>
        <dbReference type="SAM" id="MobiDB-lite"/>
    </source>
</evidence>
<comment type="similarity">
    <text evidence="1">Belongs to the strumpellin family.</text>
</comment>
<gene>
    <name evidence="3" type="ORF">OPV22_005857</name>
</gene>
<evidence type="ECO:0000313" key="4">
    <source>
        <dbReference type="Proteomes" id="UP001222027"/>
    </source>
</evidence>
<name>A0AAV8Q428_ENSVE</name>
<dbReference type="GO" id="GO:0005768">
    <property type="term" value="C:endosome"/>
    <property type="evidence" value="ECO:0007669"/>
    <property type="project" value="TreeGrafter"/>
</dbReference>
<protein>
    <recommendedName>
        <fullName evidence="5">WASH complex subunit strumpellin</fullName>
    </recommendedName>
</protein>
<keyword evidence="4" id="KW-1185">Reference proteome</keyword>
<dbReference type="Pfam" id="PF10266">
    <property type="entry name" value="Strumpellin"/>
    <property type="match status" value="1"/>
</dbReference>
<feature type="compositionally biased region" description="Basic residues" evidence="2">
    <location>
        <begin position="1"/>
        <end position="12"/>
    </location>
</feature>
<organism evidence="3 4">
    <name type="scientific">Ensete ventricosum</name>
    <name type="common">Abyssinian banana</name>
    <name type="synonym">Musa ensete</name>
    <dbReference type="NCBI Taxonomy" id="4639"/>
    <lineage>
        <taxon>Eukaryota</taxon>
        <taxon>Viridiplantae</taxon>
        <taxon>Streptophyta</taxon>
        <taxon>Embryophyta</taxon>
        <taxon>Tracheophyta</taxon>
        <taxon>Spermatophyta</taxon>
        <taxon>Magnoliopsida</taxon>
        <taxon>Liliopsida</taxon>
        <taxon>Zingiberales</taxon>
        <taxon>Musaceae</taxon>
        <taxon>Ensete</taxon>
    </lineage>
</organism>
<dbReference type="InterPro" id="IPR019393">
    <property type="entry name" value="WASH_strumpellin"/>
</dbReference>
<dbReference type="AlphaFoldDB" id="A0AAV8Q428"/>
<reference evidence="3 4" key="1">
    <citation type="submission" date="2022-12" db="EMBL/GenBank/DDBJ databases">
        <title>Chromosome-scale assembly of the Ensete ventricosum genome.</title>
        <authorList>
            <person name="Dussert Y."/>
            <person name="Stocks J."/>
            <person name="Wendawek A."/>
            <person name="Woldeyes F."/>
            <person name="Nichols R.A."/>
            <person name="Borrell J.S."/>
        </authorList>
    </citation>
    <scope>NUCLEOTIDE SEQUENCE [LARGE SCALE GENOMIC DNA]</scope>
    <source>
        <strain evidence="4">cv. Maze</strain>
        <tissue evidence="3">Seeds</tissue>
    </source>
</reference>
<dbReference type="GO" id="GO:0007032">
    <property type="term" value="P:endosome organization"/>
    <property type="evidence" value="ECO:0007669"/>
    <property type="project" value="TreeGrafter"/>
</dbReference>
<evidence type="ECO:0008006" key="5">
    <source>
        <dbReference type="Google" id="ProtNLM"/>
    </source>
</evidence>
<dbReference type="GO" id="GO:0030041">
    <property type="term" value="P:actin filament polymerization"/>
    <property type="evidence" value="ECO:0007669"/>
    <property type="project" value="TreeGrafter"/>
</dbReference>
<evidence type="ECO:0000313" key="3">
    <source>
        <dbReference type="EMBL" id="KAJ8504971.1"/>
    </source>
</evidence>
<feature type="region of interest" description="Disordered" evidence="2">
    <location>
        <begin position="1"/>
        <end position="25"/>
    </location>
</feature>
<sequence>MGSSSKSHRPRSKRDDDSDEEGVGGGAASLQDLLQFCSRAETLISELLCLSDRVPPEFLNRHFESVLFDLRYFDSPSMFESRIEGNIRLEALEDQLRESCSAFMHRFFLLANGAVVYHMELLKYLNELQEGLYVQCTLDRVLDDECGRQLLAESIQLFGCLLLLVEHRMGGFLREKILVAYLRYTRCFDYPNIKQICSFCRAHRPISDTILDVSSLSLRSAMILIEKPEDILARFPFPKLVVDAIIFRLRSDDLYDQARHYPDPQHRTVALSLQARCLYILLLYSTEFLHDGFVMREIVDRFFKDHWVVPIFLHYAVDLLASWDAYKEAKLSISSCHSPTLIRDRCHNHCSKVRHLLSKIDLVLTGSVLTKDYVLDRFQNLLSLVRNCNVALRWLLLHRISIERKFREIVTSVGISEQVDEDCLLVLLLKTSQLEFRVKELLVELLENKEALWNEKKHGASECIEELSGHCSGSWASPCKTKNESLKDWFGKLSQEVCLLDHRRAGSSGRIIYRMISTLKDIEKFHQIEENEQRRQHLSELQKYLQDMIKTLNLDNDALSTFSVITDAIYAWGYIPRFGELLGKKIELDPSLMLILHMFFLKFRRWVDAPLLRVAQNKSPDLPCVSNFYSSEFAARICTALDTLPVLLLEIFKEDGIQDQSFYSVNRIDKDKLEDLMQLDKQLKSGRAVNRASIMSQGLTILSRNFFGLINLNIKDWLVEWTINELRKQIENRLNCFCLSASVSPGNMEANLRTLSTYIHSQMQMMDTFQDLFHIQGRCILEEILTNFLKQSAQKVYTELVTQKQESVPFSALLMNLSKSDTFYGNLLLQVLQLTDPSRSMFIEPMSGWFDAEGHELLGLLFFDVLDSCVGEVGLCILDSLLCILLKDCLEHALRSLKSLLNANVLNELHKMDDYLGPATSLPLLGWTSYKNMITIASDSWEPLVPCFATIGQLQLVRCLISFKLQSTSKIKAGRVYSVVEGLNASIYSQRDEILESINSEMKDNPSIKFLQAFNKPRKLCGLFSPLQTIYISEEPPILLSRCASILSISQLPQYVLDSHLGTLTSKTKKSITDFSPVAIGLGTFLKQFHPSHMTQYVQYMGQYVRITAEIAYGGVYDLQILPGDPASEVLKPAFWLMYFCRHMSISKNLADLCLRPSLVAMLQM</sequence>
<dbReference type="PANTHER" id="PTHR15691:SF6">
    <property type="entry name" value="WASH COMPLEX SUBUNIT 5"/>
    <property type="match status" value="1"/>
</dbReference>
<proteinExistence type="inferred from homology"/>
<comment type="caution">
    <text evidence="3">The sequence shown here is derived from an EMBL/GenBank/DDBJ whole genome shotgun (WGS) entry which is preliminary data.</text>
</comment>
<dbReference type="GO" id="GO:0071203">
    <property type="term" value="C:WASH complex"/>
    <property type="evidence" value="ECO:0007669"/>
    <property type="project" value="InterPro"/>
</dbReference>
<dbReference type="GO" id="GO:0051125">
    <property type="term" value="P:regulation of actin nucleation"/>
    <property type="evidence" value="ECO:0007669"/>
    <property type="project" value="TreeGrafter"/>
</dbReference>